<dbReference type="Proteomes" id="UP000316887">
    <property type="component" value="Unassembled WGS sequence"/>
</dbReference>
<dbReference type="AlphaFoldDB" id="A0A542VUH8"/>
<gene>
    <name evidence="1" type="ORF">FBY58_1836</name>
</gene>
<sequence length="101" mass="12077">MIKYNLNLGDFVWLQIIKNDDPDLYNWIENYCKNVFYYSLFGEGGFPDKKTEELESLKKILSKVSGKQKYNIDFSHYLPCVNTDEQYNLDICWWLSSSKRL</sequence>
<organism evidence="1 2">
    <name type="scientific">Zymomonas mobilis</name>
    <dbReference type="NCBI Taxonomy" id="542"/>
    <lineage>
        <taxon>Bacteria</taxon>
        <taxon>Pseudomonadati</taxon>
        <taxon>Pseudomonadota</taxon>
        <taxon>Alphaproteobacteria</taxon>
        <taxon>Sphingomonadales</taxon>
        <taxon>Zymomonadaceae</taxon>
        <taxon>Zymomonas</taxon>
    </lineage>
</organism>
<proteinExistence type="predicted"/>
<comment type="caution">
    <text evidence="1">The sequence shown here is derived from an EMBL/GenBank/DDBJ whole genome shotgun (WGS) entry which is preliminary data.</text>
</comment>
<dbReference type="EMBL" id="VFOF01000006">
    <property type="protein sequence ID" value="TQL14969.1"/>
    <property type="molecule type" value="Genomic_DNA"/>
</dbReference>
<evidence type="ECO:0000313" key="2">
    <source>
        <dbReference type="Proteomes" id="UP000316887"/>
    </source>
</evidence>
<protein>
    <submittedName>
        <fullName evidence="1">Uncharacterized protein</fullName>
    </submittedName>
</protein>
<reference evidence="1 2" key="1">
    <citation type="submission" date="2019-06" db="EMBL/GenBank/DDBJ databases">
        <title>Genome sequencing of Zymomonas mobilis strains for genetic engineering and biofuel applications.</title>
        <authorList>
            <person name="Teravest M."/>
        </authorList>
    </citation>
    <scope>NUCLEOTIDE SEQUENCE [LARGE SCALE GENOMIC DNA]</scope>
    <source>
        <strain evidence="1 2">AN0101</strain>
    </source>
</reference>
<accession>A0A542VUH8</accession>
<name>A0A542VUH8_ZYMMB</name>
<evidence type="ECO:0000313" key="1">
    <source>
        <dbReference type="EMBL" id="TQL14969.1"/>
    </source>
</evidence>